<accession>A0ABN3R3J9</accession>
<gene>
    <name evidence="1" type="ORF">GCM10009863_67470</name>
</gene>
<proteinExistence type="predicted"/>
<dbReference type="EMBL" id="BAAARJ010000042">
    <property type="protein sequence ID" value="GAA2640774.1"/>
    <property type="molecule type" value="Genomic_DNA"/>
</dbReference>
<comment type="caution">
    <text evidence="1">The sequence shown here is derived from an EMBL/GenBank/DDBJ whole genome shotgun (WGS) entry which is preliminary data.</text>
</comment>
<dbReference type="Proteomes" id="UP001501447">
    <property type="component" value="Unassembled WGS sequence"/>
</dbReference>
<sequence length="135" mass="14436">MTVWWPLPTGLDAVLLPAGAWWDAVRVPTYLGEGVLARLGPASGAVIRDPYGSRLYWLIEPGSAQKWVFCEFASVQVLGSGCWVTVPPGDRRTPPGPHWAIPCTPTTSLTPSSHLHAALHTTIAQTLGPRQGTAS</sequence>
<evidence type="ECO:0000313" key="1">
    <source>
        <dbReference type="EMBL" id="GAA2640774.1"/>
    </source>
</evidence>
<organism evidence="1 2">
    <name type="scientific">Streptomyces axinellae</name>
    <dbReference type="NCBI Taxonomy" id="552788"/>
    <lineage>
        <taxon>Bacteria</taxon>
        <taxon>Bacillati</taxon>
        <taxon>Actinomycetota</taxon>
        <taxon>Actinomycetes</taxon>
        <taxon>Kitasatosporales</taxon>
        <taxon>Streptomycetaceae</taxon>
        <taxon>Streptomyces</taxon>
    </lineage>
</organism>
<protein>
    <submittedName>
        <fullName evidence="1">Uncharacterized protein</fullName>
    </submittedName>
</protein>
<reference evidence="1 2" key="1">
    <citation type="journal article" date="2019" name="Int. J. Syst. Evol. Microbiol.">
        <title>The Global Catalogue of Microorganisms (GCM) 10K type strain sequencing project: providing services to taxonomists for standard genome sequencing and annotation.</title>
        <authorList>
            <consortium name="The Broad Institute Genomics Platform"/>
            <consortium name="The Broad Institute Genome Sequencing Center for Infectious Disease"/>
            <person name="Wu L."/>
            <person name="Ma J."/>
        </authorList>
    </citation>
    <scope>NUCLEOTIDE SEQUENCE [LARGE SCALE GENOMIC DNA]</scope>
    <source>
        <strain evidence="1 2">JCM 16373</strain>
    </source>
</reference>
<dbReference type="RefSeq" id="WP_344570888.1">
    <property type="nucleotide sequence ID" value="NZ_BAAARJ010000042.1"/>
</dbReference>
<name>A0ABN3R3J9_9ACTN</name>
<keyword evidence="2" id="KW-1185">Reference proteome</keyword>
<evidence type="ECO:0000313" key="2">
    <source>
        <dbReference type="Proteomes" id="UP001501447"/>
    </source>
</evidence>